<proteinExistence type="predicted"/>
<evidence type="ECO:0000256" key="1">
    <source>
        <dbReference type="SAM" id="MobiDB-lite"/>
    </source>
</evidence>
<accession>A0A9P5Q7I0</accession>
<dbReference type="EMBL" id="JADNRY010000007">
    <property type="protein sequence ID" value="KAF9076078.1"/>
    <property type="molecule type" value="Genomic_DNA"/>
</dbReference>
<evidence type="ECO:0000313" key="2">
    <source>
        <dbReference type="EMBL" id="KAF9076078.1"/>
    </source>
</evidence>
<feature type="region of interest" description="Disordered" evidence="1">
    <location>
        <begin position="23"/>
        <end position="60"/>
    </location>
</feature>
<name>A0A9P5Q7I0_9AGAR</name>
<keyword evidence="3" id="KW-1185">Reference proteome</keyword>
<reference evidence="2" key="1">
    <citation type="submission" date="2020-11" db="EMBL/GenBank/DDBJ databases">
        <authorList>
            <consortium name="DOE Joint Genome Institute"/>
            <person name="Ahrendt S."/>
            <person name="Riley R."/>
            <person name="Andreopoulos W."/>
            <person name="Labutti K."/>
            <person name="Pangilinan J."/>
            <person name="Ruiz-Duenas F.J."/>
            <person name="Barrasa J.M."/>
            <person name="Sanchez-Garcia M."/>
            <person name="Camarero S."/>
            <person name="Miyauchi S."/>
            <person name="Serrano A."/>
            <person name="Linde D."/>
            <person name="Babiker R."/>
            <person name="Drula E."/>
            <person name="Ayuso-Fernandez I."/>
            <person name="Pacheco R."/>
            <person name="Padilla G."/>
            <person name="Ferreira P."/>
            <person name="Barriuso J."/>
            <person name="Kellner H."/>
            <person name="Castanera R."/>
            <person name="Alfaro M."/>
            <person name="Ramirez L."/>
            <person name="Pisabarro A.G."/>
            <person name="Kuo A."/>
            <person name="Tritt A."/>
            <person name="Lipzen A."/>
            <person name="He G."/>
            <person name="Yan M."/>
            <person name="Ng V."/>
            <person name="Cullen D."/>
            <person name="Martin F."/>
            <person name="Rosso M.-N."/>
            <person name="Henrissat B."/>
            <person name="Hibbett D."/>
            <person name="Martinez A.T."/>
            <person name="Grigoriev I.V."/>
        </authorList>
    </citation>
    <scope>NUCLEOTIDE SEQUENCE</scope>
    <source>
        <strain evidence="2">AH 40177</strain>
    </source>
</reference>
<evidence type="ECO:0000313" key="3">
    <source>
        <dbReference type="Proteomes" id="UP000772434"/>
    </source>
</evidence>
<protein>
    <submittedName>
        <fullName evidence="2">Uncharacterized protein</fullName>
    </submittedName>
</protein>
<organism evidence="2 3">
    <name type="scientific">Rhodocollybia butyracea</name>
    <dbReference type="NCBI Taxonomy" id="206335"/>
    <lineage>
        <taxon>Eukaryota</taxon>
        <taxon>Fungi</taxon>
        <taxon>Dikarya</taxon>
        <taxon>Basidiomycota</taxon>
        <taxon>Agaricomycotina</taxon>
        <taxon>Agaricomycetes</taxon>
        <taxon>Agaricomycetidae</taxon>
        <taxon>Agaricales</taxon>
        <taxon>Marasmiineae</taxon>
        <taxon>Omphalotaceae</taxon>
        <taxon>Rhodocollybia</taxon>
    </lineage>
</organism>
<sequence length="184" mass="19768">MFPLSILHLRTIPLQIGGEATATPSPASLASLQTGNGASTAPPSSSPPRETSPDITGSHPSSPCIQVSLYNKLGPFVQKHLDGIDDDARKTELRCFGHMSTYEQMREDNILWNKDVLDQLFRGVSLFPPPTLPLSSKPKPVRNVKSIKTPPEPSACELCSRGRVKMDMSPVPSILGTGAQVLVA</sequence>
<feature type="compositionally biased region" description="Low complexity" evidence="1">
    <location>
        <begin position="23"/>
        <end position="49"/>
    </location>
</feature>
<dbReference type="AlphaFoldDB" id="A0A9P5Q7I0"/>
<comment type="caution">
    <text evidence="2">The sequence shown here is derived from an EMBL/GenBank/DDBJ whole genome shotgun (WGS) entry which is preliminary data.</text>
</comment>
<gene>
    <name evidence="2" type="ORF">BDP27DRAFT_1414623</name>
</gene>
<dbReference type="Proteomes" id="UP000772434">
    <property type="component" value="Unassembled WGS sequence"/>
</dbReference>